<comment type="caution">
    <text evidence="2">The sequence shown here is derived from an EMBL/GenBank/DDBJ whole genome shotgun (WGS) entry which is preliminary data.</text>
</comment>
<evidence type="ECO:0000313" key="2">
    <source>
        <dbReference type="EMBL" id="MCX2523329.1"/>
    </source>
</evidence>
<dbReference type="PROSITE" id="PS50851">
    <property type="entry name" value="CHEW"/>
    <property type="match status" value="3"/>
</dbReference>
<gene>
    <name evidence="2" type="ORF">OQ287_03665</name>
</gene>
<dbReference type="InterPro" id="IPR036061">
    <property type="entry name" value="CheW-like_dom_sf"/>
</dbReference>
<accession>A0AA41ZDK4</accession>
<dbReference type="InterPro" id="IPR002545">
    <property type="entry name" value="CheW-lke_dom"/>
</dbReference>
<dbReference type="GO" id="GO:0005829">
    <property type="term" value="C:cytosol"/>
    <property type="evidence" value="ECO:0007669"/>
    <property type="project" value="TreeGrafter"/>
</dbReference>
<dbReference type="SUPFAM" id="SSF50341">
    <property type="entry name" value="CheW-like"/>
    <property type="match status" value="3"/>
</dbReference>
<dbReference type="GO" id="GO:0006935">
    <property type="term" value="P:chemotaxis"/>
    <property type="evidence" value="ECO:0007669"/>
    <property type="project" value="InterPro"/>
</dbReference>
<feature type="domain" description="CheW-like" evidence="1">
    <location>
        <begin position="3"/>
        <end position="147"/>
    </location>
</feature>
<protein>
    <submittedName>
        <fullName evidence="2">Chemotaxis protein CheW</fullName>
    </submittedName>
</protein>
<evidence type="ECO:0000259" key="1">
    <source>
        <dbReference type="PROSITE" id="PS50851"/>
    </source>
</evidence>
<dbReference type="Gene3D" id="2.30.30.40">
    <property type="entry name" value="SH3 Domains"/>
    <property type="match status" value="1"/>
</dbReference>
<dbReference type="Pfam" id="PF01584">
    <property type="entry name" value="CheW"/>
    <property type="match status" value="3"/>
</dbReference>
<dbReference type="AlphaFoldDB" id="A0AA41ZDK4"/>
<dbReference type="PANTHER" id="PTHR22617:SF23">
    <property type="entry name" value="CHEMOTAXIS PROTEIN CHEW"/>
    <property type="match status" value="1"/>
</dbReference>
<dbReference type="EMBL" id="JAPIVE010000001">
    <property type="protein sequence ID" value="MCX2523329.1"/>
    <property type="molecule type" value="Genomic_DNA"/>
</dbReference>
<organism evidence="2 3">
    <name type="scientific">Larsenimonas rhizosphaerae</name>
    <dbReference type="NCBI Taxonomy" id="2944682"/>
    <lineage>
        <taxon>Bacteria</taxon>
        <taxon>Pseudomonadati</taxon>
        <taxon>Pseudomonadota</taxon>
        <taxon>Gammaproteobacteria</taxon>
        <taxon>Oceanospirillales</taxon>
        <taxon>Halomonadaceae</taxon>
        <taxon>Larsenimonas</taxon>
    </lineage>
</organism>
<keyword evidence="3" id="KW-1185">Reference proteome</keyword>
<reference evidence="2" key="1">
    <citation type="submission" date="2022-11" db="EMBL/GenBank/DDBJ databases">
        <title>Larsenimonas rhizosphaerae sp. nov., isolated from a tidal mudflat.</title>
        <authorList>
            <person name="Lee S.D."/>
            <person name="Kim I.S."/>
        </authorList>
    </citation>
    <scope>NUCLEOTIDE SEQUENCE</scope>
    <source>
        <strain evidence="2">GH2-1</strain>
    </source>
</reference>
<dbReference type="PANTHER" id="PTHR22617">
    <property type="entry name" value="CHEMOTAXIS SENSOR HISTIDINE KINASE-RELATED"/>
    <property type="match status" value="1"/>
</dbReference>
<feature type="domain" description="CheW-like" evidence="1">
    <location>
        <begin position="335"/>
        <end position="480"/>
    </location>
</feature>
<evidence type="ECO:0000313" key="3">
    <source>
        <dbReference type="Proteomes" id="UP001165678"/>
    </source>
</evidence>
<proteinExistence type="predicted"/>
<feature type="domain" description="CheW-like" evidence="1">
    <location>
        <begin position="173"/>
        <end position="312"/>
    </location>
</feature>
<sequence length="501" mass="54286">MSIRIFGILNLGATDVALSADNLLEVTTLAGPLAPRPRMPEWALGSFALRGALIPTIDLSRLLGFDSSQSAQQTSDQIAIVSYRGGRFGLRVHHVRDVVSIESSDLQELGGAQGATDALTPHVFIHPDEQRPIHVLDMDALFALEGMLLSFDNTAQRGPSEAESSAVAELPDRHRALIMECGDLRFAVDTVVVREVLNSHALKEPSTRLPGYLGNQQVRKDIIPVFDPRVLMGYKATPPHNHQLVVLDSPQGRIALAITRLERMADYTEDNCRLLTADDQQGIRHVRGLLAPPGLKDALLLDHRSLFDSEALTGLAAIHASLSAVDEYHQTAQEWQRFAFMSYGAGGDFVTPLTQIDAVLPIPETITPLSDSGLFIGTFRHLDRTVSMVDLRALLGRDTQSPADQILVVSCGDCAVGFMIDSVRRIEYIDAPRASLVVRWRGDMRANVAPIEASKRLVGVGEGARLKLLAVLCLASLANLLTGRHAIACDLGVTPATPPAV</sequence>
<dbReference type="RefSeq" id="WP_265895620.1">
    <property type="nucleotide sequence ID" value="NZ_JAPIVE010000001.1"/>
</dbReference>
<dbReference type="GO" id="GO:0007165">
    <property type="term" value="P:signal transduction"/>
    <property type="evidence" value="ECO:0007669"/>
    <property type="project" value="InterPro"/>
</dbReference>
<dbReference type="SMART" id="SM00260">
    <property type="entry name" value="CheW"/>
    <property type="match status" value="1"/>
</dbReference>
<dbReference type="InterPro" id="IPR039315">
    <property type="entry name" value="CheW"/>
</dbReference>
<name>A0AA41ZDK4_9GAMM</name>
<dbReference type="Gene3D" id="2.40.50.180">
    <property type="entry name" value="CheA-289, Domain 4"/>
    <property type="match status" value="3"/>
</dbReference>
<dbReference type="Proteomes" id="UP001165678">
    <property type="component" value="Unassembled WGS sequence"/>
</dbReference>